<dbReference type="Proteomes" id="UP000789920">
    <property type="component" value="Unassembled WGS sequence"/>
</dbReference>
<gene>
    <name evidence="1" type="ORF">RPERSI_LOCUS21401</name>
</gene>
<feature type="non-terminal residue" evidence="1">
    <location>
        <position position="1"/>
    </location>
</feature>
<evidence type="ECO:0000313" key="2">
    <source>
        <dbReference type="Proteomes" id="UP000789920"/>
    </source>
</evidence>
<feature type="non-terminal residue" evidence="1">
    <location>
        <position position="282"/>
    </location>
</feature>
<accession>A0ACA9RPM9</accession>
<organism evidence="1 2">
    <name type="scientific">Racocetra persica</name>
    <dbReference type="NCBI Taxonomy" id="160502"/>
    <lineage>
        <taxon>Eukaryota</taxon>
        <taxon>Fungi</taxon>
        <taxon>Fungi incertae sedis</taxon>
        <taxon>Mucoromycota</taxon>
        <taxon>Glomeromycotina</taxon>
        <taxon>Glomeromycetes</taxon>
        <taxon>Diversisporales</taxon>
        <taxon>Gigasporaceae</taxon>
        <taxon>Racocetra</taxon>
    </lineage>
</organism>
<comment type="caution">
    <text evidence="1">The sequence shown here is derived from an EMBL/GenBank/DDBJ whole genome shotgun (WGS) entry which is preliminary data.</text>
</comment>
<name>A0ACA9RPM9_9GLOM</name>
<dbReference type="EMBL" id="CAJVQC010062616">
    <property type="protein sequence ID" value="CAG8802844.1"/>
    <property type="molecule type" value="Genomic_DNA"/>
</dbReference>
<reference evidence="1" key="1">
    <citation type="submission" date="2021-06" db="EMBL/GenBank/DDBJ databases">
        <authorList>
            <person name="Kallberg Y."/>
            <person name="Tangrot J."/>
            <person name="Rosling A."/>
        </authorList>
    </citation>
    <scope>NUCLEOTIDE SEQUENCE</scope>
    <source>
        <strain evidence="1">MA461A</strain>
    </source>
</reference>
<keyword evidence="2" id="KW-1185">Reference proteome</keyword>
<sequence>IKDSIVIKDGIISGCLINSENNLEFIFELHILEIGAVRIRINEKNPLKPRYDKVKDWALVKDSSITLEYNQIHSKPEATSFSFGKEKNHSILIYHSPFRVEILIDNIPTIILNDRGFFNFEHLREKGLNDPESIGLDITFPGFGHVYGDNGAYSDPYHLYNLDVCKYEIDSPMSLYGSIPFMIAHRKGASAAVLWLNASETWIDVIKSKENKTSEIFCQYGLLTGFMALPQYFPIGYHQCRWNYLDQKDVSEVDEGFDRHDIPYDFPDPEKMQKDLMIKGRK</sequence>
<proteinExistence type="predicted"/>
<evidence type="ECO:0000313" key="1">
    <source>
        <dbReference type="EMBL" id="CAG8802844.1"/>
    </source>
</evidence>
<protein>
    <submittedName>
        <fullName evidence="1">11724_t:CDS:1</fullName>
    </submittedName>
</protein>